<dbReference type="Proteomes" id="UP001448207">
    <property type="component" value="Unassembled WGS sequence"/>
</dbReference>
<evidence type="ECO:0000256" key="1">
    <source>
        <dbReference type="ARBA" id="ARBA00023125"/>
    </source>
</evidence>
<reference evidence="5 6" key="1">
    <citation type="submission" date="2024-04" db="EMBL/GenBank/DDBJ databases">
        <title>Symmetric and asymmetric DNA N6-adenine methylation regulates different biological responses in Mucorales.</title>
        <authorList>
            <consortium name="Lawrence Berkeley National Laboratory"/>
            <person name="Lax C."/>
            <person name="Mondo S.J."/>
            <person name="Osorio-Concepcion M."/>
            <person name="Muszewska A."/>
            <person name="Corrochano-Luque M."/>
            <person name="Gutierrez G."/>
            <person name="Riley R."/>
            <person name="Lipzen A."/>
            <person name="Guo J."/>
            <person name="Hundley H."/>
            <person name="Amirebrahimi M."/>
            <person name="Ng V."/>
            <person name="Lorenzo-Gutierrez D."/>
            <person name="Binder U."/>
            <person name="Yang J."/>
            <person name="Song Y."/>
            <person name="Canovas D."/>
            <person name="Navarro E."/>
            <person name="Freitag M."/>
            <person name="Gabaldon T."/>
            <person name="Grigoriev I.V."/>
            <person name="Corrochano L.M."/>
            <person name="Nicolas F.E."/>
            <person name="Garre V."/>
        </authorList>
    </citation>
    <scope>NUCLEOTIDE SEQUENCE [LARGE SCALE GENOMIC DNA]</scope>
    <source>
        <strain evidence="5 6">L51</strain>
    </source>
</reference>
<dbReference type="EMBL" id="JBCLYO010000003">
    <property type="protein sequence ID" value="KAL0091433.1"/>
    <property type="molecule type" value="Genomic_DNA"/>
</dbReference>
<dbReference type="SUPFAM" id="SSF47095">
    <property type="entry name" value="HMG-box"/>
    <property type="match status" value="1"/>
</dbReference>
<proteinExistence type="predicted"/>
<dbReference type="Pfam" id="PF00505">
    <property type="entry name" value="HMG_box"/>
    <property type="match status" value="1"/>
</dbReference>
<comment type="caution">
    <text evidence="5">The sequence shown here is derived from an EMBL/GenBank/DDBJ whole genome shotgun (WGS) entry which is preliminary data.</text>
</comment>
<dbReference type="PANTHER" id="PTHR10270:SF161">
    <property type="entry name" value="SEX-DETERMINING REGION Y PROTEIN"/>
    <property type="match status" value="1"/>
</dbReference>
<sequence length="369" mass="42569">MNANKQQTKKIPRPMNCFLAFRLEKQGEILTRCPGANHRDISKIIAKWWKETPEHEKEPYREKARISKIEHSKLHPDYKYSPNKRPGHKPRKYVRRVKDTFTSRSAENNRLMKLLYTDPRKLENKTNAIQTPIYKETKHFTFKQETSQASYHFTPTVEKPDCEFTSRSSYTTTAGIQESNIPIHEPNYSFVSYVGKDVVDQNYCNSFAEKDQLVTPPSNVLDCSIPTPFYQNVFVPSQPEEYFYITPSHQQTHPFSPVTTPVYHDNSPSSGSSVCFSPLEYKSSPPIAGYEYSPILDQSAYWSMIRSDFSSPDYLGYLLSNERVLNEQTTPEAYIDPSLLMMPSAPPRDLSYVGNQSFNDILASTMFPF</sequence>
<dbReference type="InterPro" id="IPR036910">
    <property type="entry name" value="HMG_box_dom_sf"/>
</dbReference>
<keyword evidence="3" id="KW-0539">Nucleus</keyword>
<dbReference type="Gene3D" id="1.10.30.10">
    <property type="entry name" value="High mobility group box domain"/>
    <property type="match status" value="1"/>
</dbReference>
<organism evidence="5 6">
    <name type="scientific">Phycomyces blakesleeanus</name>
    <dbReference type="NCBI Taxonomy" id="4837"/>
    <lineage>
        <taxon>Eukaryota</taxon>
        <taxon>Fungi</taxon>
        <taxon>Fungi incertae sedis</taxon>
        <taxon>Mucoromycota</taxon>
        <taxon>Mucoromycotina</taxon>
        <taxon>Mucoromycetes</taxon>
        <taxon>Mucorales</taxon>
        <taxon>Phycomycetaceae</taxon>
        <taxon>Phycomyces</taxon>
    </lineage>
</organism>
<dbReference type="InterPro" id="IPR009071">
    <property type="entry name" value="HMG_box_dom"/>
</dbReference>
<feature type="DNA-binding region" description="HMG box" evidence="3">
    <location>
        <begin position="11"/>
        <end position="79"/>
    </location>
</feature>
<gene>
    <name evidence="5" type="ORF">J3Q64DRAFT_1874319</name>
</gene>
<evidence type="ECO:0000313" key="5">
    <source>
        <dbReference type="EMBL" id="KAL0091433.1"/>
    </source>
</evidence>
<name>A0ABR3B5V2_PHYBL</name>
<dbReference type="PROSITE" id="PS50118">
    <property type="entry name" value="HMG_BOX_2"/>
    <property type="match status" value="1"/>
</dbReference>
<dbReference type="InterPro" id="IPR050140">
    <property type="entry name" value="SRY-related_HMG-box_TF-like"/>
</dbReference>
<protein>
    <recommendedName>
        <fullName evidence="4">HMG box domain-containing protein</fullName>
    </recommendedName>
</protein>
<dbReference type="SMART" id="SM00398">
    <property type="entry name" value="HMG"/>
    <property type="match status" value="1"/>
</dbReference>
<evidence type="ECO:0000313" key="6">
    <source>
        <dbReference type="Proteomes" id="UP001448207"/>
    </source>
</evidence>
<keyword evidence="6" id="KW-1185">Reference proteome</keyword>
<feature type="domain" description="HMG box" evidence="4">
    <location>
        <begin position="11"/>
        <end position="79"/>
    </location>
</feature>
<keyword evidence="2" id="KW-0804">Transcription</keyword>
<dbReference type="PANTHER" id="PTHR10270">
    <property type="entry name" value="SOX TRANSCRIPTION FACTOR"/>
    <property type="match status" value="1"/>
</dbReference>
<evidence type="ECO:0000256" key="3">
    <source>
        <dbReference type="PROSITE-ProRule" id="PRU00267"/>
    </source>
</evidence>
<keyword evidence="1 3" id="KW-0238">DNA-binding</keyword>
<dbReference type="CDD" id="cd01389">
    <property type="entry name" value="HMG-box_ROX1-like"/>
    <property type="match status" value="1"/>
</dbReference>
<evidence type="ECO:0000259" key="4">
    <source>
        <dbReference type="PROSITE" id="PS50118"/>
    </source>
</evidence>
<evidence type="ECO:0000256" key="2">
    <source>
        <dbReference type="ARBA" id="ARBA00023163"/>
    </source>
</evidence>
<accession>A0ABR3B5V2</accession>